<organism evidence="2 3">
    <name type="scientific">Tuber melanosporum (strain Mel28)</name>
    <name type="common">Perigord black truffle</name>
    <dbReference type="NCBI Taxonomy" id="656061"/>
    <lineage>
        <taxon>Eukaryota</taxon>
        <taxon>Fungi</taxon>
        <taxon>Dikarya</taxon>
        <taxon>Ascomycota</taxon>
        <taxon>Pezizomycotina</taxon>
        <taxon>Pezizomycetes</taxon>
        <taxon>Pezizales</taxon>
        <taxon>Tuberaceae</taxon>
        <taxon>Tuber</taxon>
    </lineage>
</organism>
<evidence type="ECO:0000313" key="3">
    <source>
        <dbReference type="Proteomes" id="UP000006911"/>
    </source>
</evidence>
<dbReference type="GeneID" id="9184529"/>
<keyword evidence="3" id="KW-1185">Reference proteome</keyword>
<dbReference type="Proteomes" id="UP000006911">
    <property type="component" value="Unassembled WGS sequence"/>
</dbReference>
<evidence type="ECO:0000313" key="2">
    <source>
        <dbReference type="EMBL" id="CAZ82734.1"/>
    </source>
</evidence>
<dbReference type="InParanoid" id="D5GDZ1"/>
<gene>
    <name evidence="2" type="ORF">GSTUM_00001109001</name>
</gene>
<dbReference type="RefSeq" id="XP_002838543.1">
    <property type="nucleotide sequence ID" value="XM_002838497.1"/>
</dbReference>
<evidence type="ECO:0000256" key="1">
    <source>
        <dbReference type="SAM" id="Phobius"/>
    </source>
</evidence>
<dbReference type="AlphaFoldDB" id="D5GDZ1"/>
<accession>D5GDZ1</accession>
<dbReference type="HOGENOM" id="CLU_2759639_0_0_1"/>
<name>D5GDZ1_TUBMM</name>
<sequence length="70" mass="8439">MSHYLCHNIRHRYCLVEITLGVSRILMILSRRFSPTFWPKKISHFFFPPAILVSFVFHQLTTIHRISLQR</sequence>
<feature type="transmembrane region" description="Helical" evidence="1">
    <location>
        <begin position="12"/>
        <end position="30"/>
    </location>
</feature>
<dbReference type="EMBL" id="FN430155">
    <property type="protein sequence ID" value="CAZ82734.1"/>
    <property type="molecule type" value="Genomic_DNA"/>
</dbReference>
<keyword evidence="1" id="KW-0812">Transmembrane</keyword>
<feature type="transmembrane region" description="Helical" evidence="1">
    <location>
        <begin position="42"/>
        <end position="60"/>
    </location>
</feature>
<keyword evidence="1" id="KW-0472">Membrane</keyword>
<protein>
    <submittedName>
        <fullName evidence="2">(Perigord truffle) hypothetical protein</fullName>
    </submittedName>
</protein>
<reference evidence="2 3" key="1">
    <citation type="journal article" date="2010" name="Nature">
        <title>Perigord black truffle genome uncovers evolutionary origins and mechanisms of symbiosis.</title>
        <authorList>
            <person name="Martin F."/>
            <person name="Kohler A."/>
            <person name="Murat C."/>
            <person name="Balestrini R."/>
            <person name="Coutinho P.M."/>
            <person name="Jaillon O."/>
            <person name="Montanini B."/>
            <person name="Morin E."/>
            <person name="Noel B."/>
            <person name="Percudani R."/>
            <person name="Porcel B."/>
            <person name="Rubini A."/>
            <person name="Amicucci A."/>
            <person name="Amselem J."/>
            <person name="Anthouard V."/>
            <person name="Arcioni S."/>
            <person name="Artiguenave F."/>
            <person name="Aury J.M."/>
            <person name="Ballario P."/>
            <person name="Bolchi A."/>
            <person name="Brenna A."/>
            <person name="Brun A."/>
            <person name="Buee M."/>
            <person name="Cantarel B."/>
            <person name="Chevalier G."/>
            <person name="Couloux A."/>
            <person name="Da Silva C."/>
            <person name="Denoeud F."/>
            <person name="Duplessis S."/>
            <person name="Ghignone S."/>
            <person name="Hilselberger B."/>
            <person name="Iotti M."/>
            <person name="Marcais B."/>
            <person name="Mello A."/>
            <person name="Miranda M."/>
            <person name="Pacioni G."/>
            <person name="Quesneville H."/>
            <person name="Riccioni C."/>
            <person name="Ruotolo R."/>
            <person name="Splivallo R."/>
            <person name="Stocchi V."/>
            <person name="Tisserant E."/>
            <person name="Viscomi A.R."/>
            <person name="Zambonelli A."/>
            <person name="Zampieri E."/>
            <person name="Henrissat B."/>
            <person name="Lebrun M.H."/>
            <person name="Paolocci F."/>
            <person name="Bonfante P."/>
            <person name="Ottonello S."/>
            <person name="Wincker P."/>
        </authorList>
    </citation>
    <scope>NUCLEOTIDE SEQUENCE [LARGE SCALE GENOMIC DNA]</scope>
    <source>
        <strain evidence="2 3">Mel28</strain>
    </source>
</reference>
<proteinExistence type="predicted"/>
<keyword evidence="1" id="KW-1133">Transmembrane helix</keyword>
<dbReference type="KEGG" id="tml:GSTUM_00001109001"/>